<protein>
    <submittedName>
        <fullName evidence="8">Malyl-CoA thiolesterase</fullName>
    </submittedName>
</protein>
<organism evidence="8 9">
    <name type="scientific">Thalassospira lucentensis</name>
    <dbReference type="NCBI Taxonomy" id="168935"/>
    <lineage>
        <taxon>Bacteria</taxon>
        <taxon>Pseudomonadati</taxon>
        <taxon>Pseudomonadota</taxon>
        <taxon>Alphaproteobacteria</taxon>
        <taxon>Rhodospirillales</taxon>
        <taxon>Thalassospiraceae</taxon>
        <taxon>Thalassospira</taxon>
    </lineage>
</organism>
<dbReference type="AlphaFoldDB" id="A0A154L6R6"/>
<dbReference type="Proteomes" id="UP000076335">
    <property type="component" value="Unassembled WGS sequence"/>
</dbReference>
<reference evidence="8 9" key="1">
    <citation type="submission" date="2015-12" db="EMBL/GenBank/DDBJ databases">
        <title>Genome sequence of Thalassospira lucentensis MCCC 1A02072.</title>
        <authorList>
            <person name="Lu L."/>
            <person name="Lai Q."/>
            <person name="Shao Z."/>
            <person name="Qian P."/>
        </authorList>
    </citation>
    <scope>NUCLEOTIDE SEQUENCE [LARGE SCALE GENOMIC DNA]</scope>
    <source>
        <strain evidence="8 9">MCCC 1A02072</strain>
    </source>
</reference>
<dbReference type="PIRSF" id="PIRSF015582">
    <property type="entry name" value="Cit_lyase_B"/>
    <property type="match status" value="1"/>
</dbReference>
<feature type="binding site" evidence="5">
    <location>
        <position position="70"/>
    </location>
    <ligand>
        <name>substrate</name>
    </ligand>
</feature>
<keyword evidence="3 6" id="KW-0479">Metal-binding</keyword>
<comment type="cofactor">
    <cofactor evidence="1">
        <name>Mg(2+)</name>
        <dbReference type="ChEBI" id="CHEBI:18420"/>
    </cofactor>
</comment>
<evidence type="ECO:0000256" key="3">
    <source>
        <dbReference type="ARBA" id="ARBA00022723"/>
    </source>
</evidence>
<dbReference type="InterPro" id="IPR015813">
    <property type="entry name" value="Pyrv/PenolPyrv_kinase-like_dom"/>
</dbReference>
<dbReference type="SUPFAM" id="SSF51621">
    <property type="entry name" value="Phosphoenolpyruvate/pyruvate domain"/>
    <property type="match status" value="1"/>
</dbReference>
<evidence type="ECO:0000313" key="8">
    <source>
        <dbReference type="EMBL" id="KZB65708.1"/>
    </source>
</evidence>
<dbReference type="InterPro" id="IPR005000">
    <property type="entry name" value="Aldolase/citrate-lyase_domain"/>
</dbReference>
<evidence type="ECO:0000313" key="9">
    <source>
        <dbReference type="Proteomes" id="UP000076335"/>
    </source>
</evidence>
<feature type="binding site" evidence="5">
    <location>
        <position position="128"/>
    </location>
    <ligand>
        <name>substrate</name>
    </ligand>
</feature>
<feature type="domain" description="HpcH/HpaI aldolase/citrate lyase" evidence="7">
    <location>
        <begin position="9"/>
        <end position="223"/>
    </location>
</feature>
<gene>
    <name evidence="8" type="ORF">AUP42_17195</name>
</gene>
<dbReference type="PANTHER" id="PTHR32308">
    <property type="entry name" value="LYASE BETA SUBUNIT, PUTATIVE (AFU_ORTHOLOGUE AFUA_4G13030)-RELATED"/>
    <property type="match status" value="1"/>
</dbReference>
<feature type="binding site" evidence="6">
    <location>
        <position position="155"/>
    </location>
    <ligand>
        <name>Mg(2+)</name>
        <dbReference type="ChEBI" id="CHEBI:18420"/>
    </ligand>
</feature>
<keyword evidence="4 6" id="KW-0460">Magnesium</keyword>
<dbReference type="Gene3D" id="3.20.20.60">
    <property type="entry name" value="Phosphoenolpyruvate-binding domains"/>
    <property type="match status" value="1"/>
</dbReference>
<dbReference type="RefSeq" id="WP_062951130.1">
    <property type="nucleotide sequence ID" value="NZ_LPVY01000008.1"/>
</dbReference>
<dbReference type="PANTHER" id="PTHR32308:SF10">
    <property type="entry name" value="CITRATE LYASE SUBUNIT BETA"/>
    <property type="match status" value="1"/>
</dbReference>
<accession>A0A154L6R6</accession>
<comment type="similarity">
    <text evidence="2">Belongs to the HpcH/HpaI aldolase family.</text>
</comment>
<dbReference type="Pfam" id="PF03328">
    <property type="entry name" value="HpcH_HpaI"/>
    <property type="match status" value="1"/>
</dbReference>
<feature type="binding site" evidence="6">
    <location>
        <position position="128"/>
    </location>
    <ligand>
        <name>Mg(2+)</name>
        <dbReference type="ChEBI" id="CHEBI:18420"/>
    </ligand>
</feature>
<dbReference type="InterPro" id="IPR011206">
    <property type="entry name" value="Citrate_lyase_beta/mcl1/mcl2"/>
</dbReference>
<dbReference type="GO" id="GO:0006107">
    <property type="term" value="P:oxaloacetate metabolic process"/>
    <property type="evidence" value="ECO:0007669"/>
    <property type="project" value="TreeGrafter"/>
</dbReference>
<dbReference type="InterPro" id="IPR040442">
    <property type="entry name" value="Pyrv_kinase-like_dom_sf"/>
</dbReference>
<proteinExistence type="inferred from homology"/>
<dbReference type="OrthoDB" id="9800547at2"/>
<evidence type="ECO:0000256" key="2">
    <source>
        <dbReference type="ARBA" id="ARBA00005568"/>
    </source>
</evidence>
<evidence type="ECO:0000256" key="4">
    <source>
        <dbReference type="ARBA" id="ARBA00022842"/>
    </source>
</evidence>
<dbReference type="GO" id="GO:0000287">
    <property type="term" value="F:magnesium ion binding"/>
    <property type="evidence" value="ECO:0007669"/>
    <property type="project" value="TreeGrafter"/>
</dbReference>
<dbReference type="EMBL" id="LPVY01000008">
    <property type="protein sequence ID" value="KZB65708.1"/>
    <property type="molecule type" value="Genomic_DNA"/>
</dbReference>
<comment type="caution">
    <text evidence="8">The sequence shown here is derived from an EMBL/GenBank/DDBJ whole genome shotgun (WGS) entry which is preliminary data.</text>
</comment>
<evidence type="ECO:0000259" key="7">
    <source>
        <dbReference type="Pfam" id="PF03328"/>
    </source>
</evidence>
<sequence length="292" mass="30957">MAATARPRRSVLYMPGSNARALEKGRSLPADGLILDLEDAVAPDAKDVARNQIVSALAEGGYGKREIQIRTNGLNTPWGYADIVAAAKTSADAILLPKVESADTVRQVATIMEAEGAHADMRIWCMMETPLAMLHAREIAGAHPRLGGFVMGTSDLAKDLNCAHTPDRLPMITSIGLCLLAARAYGLAILDGVHLDLSDDDGFAASCKQGREMGFDGKTLIHPKTISAANTAFAPAETEIAWARKIIAAHQEAAQEGKGVVVVDGKLIENLHVVSAKRLVAMADQIAEMDTA</sequence>
<evidence type="ECO:0000256" key="1">
    <source>
        <dbReference type="ARBA" id="ARBA00001946"/>
    </source>
</evidence>
<evidence type="ECO:0000256" key="6">
    <source>
        <dbReference type="PIRSR" id="PIRSR015582-2"/>
    </source>
</evidence>
<dbReference type="GO" id="GO:0003824">
    <property type="term" value="F:catalytic activity"/>
    <property type="evidence" value="ECO:0007669"/>
    <property type="project" value="InterPro"/>
</dbReference>
<evidence type="ECO:0000256" key="5">
    <source>
        <dbReference type="PIRSR" id="PIRSR015582-1"/>
    </source>
</evidence>
<name>A0A154L6R6_9PROT</name>